<dbReference type="Pfam" id="PF13336">
    <property type="entry name" value="AcetylCoA_hyd_C"/>
    <property type="match status" value="1"/>
</dbReference>
<sequence>MSARIAHPAFASKVMSAEDAAALIPPGASIGFSGFTGSGYPKEIPGALAKRIKAAHERGEEFTIKAFTGASTAPELDGVLADTGGMAFRTPYQSDPHLRAKINDGTTNYCDIHLSHLQKLINMGFFGKMDFAVIEATAITEHGEIIPSSSVGNNRTYLDIAEKVIIEVNSWQADDLYGLHDIYYGMDIKPRREPIPISSPGDIIGRPTFKVDPSKVVAIVETDDPDRNTPFKPLDDDSRAIAAHLLDFFDMEVKAGRMPPTLWPLQSGVGNIANAVLAGLMDAPYEHMTSYTEVIQDGMVQLIDAGKIDVASATAFSLSPDMAHHMNDHARDYHGKIILRPQDVSNHPEVIRRQFVIATNGMIEADIYGNVNSTHIMGTKMMNGVGGSGDFARNAGYSIFVSPSLAKGGDISAIVPMVSHTDHTEHDVMVIITEQGLADLRGLAPRQRVNVVIDNCAHPDYREALHEYYDRALKVSQGRGIHTPHDLGQAFSWHQRFLETGSMKEFKA</sequence>
<dbReference type="Pfam" id="PF02550">
    <property type="entry name" value="AcetylCoA_hydro"/>
    <property type="match status" value="1"/>
</dbReference>
<dbReference type="EMBL" id="JAAMOZ010000003">
    <property type="protein sequence ID" value="NIH58300.1"/>
    <property type="molecule type" value="Genomic_DNA"/>
</dbReference>
<dbReference type="InterPro" id="IPR017821">
    <property type="entry name" value="Succinate_CoA_transferase"/>
</dbReference>
<feature type="domain" description="Acetyl-CoA hydrolase/transferase N-terminal" evidence="2">
    <location>
        <begin position="10"/>
        <end position="221"/>
    </location>
</feature>
<dbReference type="EC" id="2.8.3.18" evidence="4"/>
<dbReference type="InterPro" id="IPR038460">
    <property type="entry name" value="AcetylCoA_hyd_C_sf"/>
</dbReference>
<name>A0ABX0SJZ0_9ACTN</name>
<keyword evidence="5" id="KW-1185">Reference proteome</keyword>
<dbReference type="InterPro" id="IPR003702">
    <property type="entry name" value="ActCoA_hydro_N"/>
</dbReference>
<dbReference type="RefSeq" id="WP_167170430.1">
    <property type="nucleotide sequence ID" value="NZ_BAAAOO010000004.1"/>
</dbReference>
<dbReference type="PANTHER" id="PTHR43609:SF1">
    <property type="entry name" value="ACETYL-COA HYDROLASE"/>
    <property type="match status" value="1"/>
</dbReference>
<dbReference type="Gene3D" id="3.40.1080.10">
    <property type="entry name" value="Glutaconate Coenzyme A-transferase"/>
    <property type="match status" value="1"/>
</dbReference>
<gene>
    <name evidence="4" type="ORF">FB473_002995</name>
</gene>
<organism evidence="4 5">
    <name type="scientific">Brooklawnia cerclae</name>
    <dbReference type="NCBI Taxonomy" id="349934"/>
    <lineage>
        <taxon>Bacteria</taxon>
        <taxon>Bacillati</taxon>
        <taxon>Actinomycetota</taxon>
        <taxon>Actinomycetes</taxon>
        <taxon>Propionibacteriales</taxon>
        <taxon>Propionibacteriaceae</taxon>
        <taxon>Brooklawnia</taxon>
    </lineage>
</organism>
<dbReference type="PANTHER" id="PTHR43609">
    <property type="entry name" value="ACETYL-COA HYDROLASE"/>
    <property type="match status" value="1"/>
</dbReference>
<protein>
    <submittedName>
        <fullName evidence="4">Succinyl-CoA:acetate CoA-transferase</fullName>
        <ecNumber evidence="4">2.8.3.18</ecNumber>
    </submittedName>
</protein>
<dbReference type="InterPro" id="IPR037171">
    <property type="entry name" value="NagB/RpiA_transferase-like"/>
</dbReference>
<dbReference type="Gene3D" id="3.40.1080.20">
    <property type="entry name" value="Acetyl-CoA hydrolase/transferase C-terminal domain"/>
    <property type="match status" value="1"/>
</dbReference>
<dbReference type="InterPro" id="IPR026888">
    <property type="entry name" value="AcetylCoA_hyd_C"/>
</dbReference>
<dbReference type="InterPro" id="IPR046433">
    <property type="entry name" value="ActCoA_hydro"/>
</dbReference>
<proteinExistence type="inferred from homology"/>
<feature type="domain" description="Acetyl-CoA hydrolase/transferase C-terminal" evidence="3">
    <location>
        <begin position="332"/>
        <end position="468"/>
    </location>
</feature>
<dbReference type="NCBIfam" id="TIGR03458">
    <property type="entry name" value="YgfH_subfam"/>
    <property type="match status" value="1"/>
</dbReference>
<accession>A0ABX0SJZ0</accession>
<comment type="similarity">
    <text evidence="1">Belongs to the acetyl-CoA hydrolase/transferase family.</text>
</comment>
<comment type="caution">
    <text evidence="4">The sequence shown here is derived from an EMBL/GenBank/DDBJ whole genome shotgun (WGS) entry which is preliminary data.</text>
</comment>
<reference evidence="4 5" key="1">
    <citation type="submission" date="2020-02" db="EMBL/GenBank/DDBJ databases">
        <title>Sequencing the genomes of 1000 actinobacteria strains.</title>
        <authorList>
            <person name="Klenk H.-P."/>
        </authorList>
    </citation>
    <scope>NUCLEOTIDE SEQUENCE [LARGE SCALE GENOMIC DNA]</scope>
    <source>
        <strain evidence="4 5">DSM 19609</strain>
    </source>
</reference>
<dbReference type="Proteomes" id="UP000749311">
    <property type="component" value="Unassembled WGS sequence"/>
</dbReference>
<keyword evidence="4" id="KW-0808">Transferase</keyword>
<evidence type="ECO:0000313" key="5">
    <source>
        <dbReference type="Proteomes" id="UP000749311"/>
    </source>
</evidence>
<dbReference type="Gene3D" id="3.30.750.70">
    <property type="entry name" value="4-hydroxybutyrate coenzyme like domains"/>
    <property type="match status" value="1"/>
</dbReference>
<dbReference type="SUPFAM" id="SSF100950">
    <property type="entry name" value="NagB/RpiA/CoA transferase-like"/>
    <property type="match status" value="2"/>
</dbReference>
<evidence type="ECO:0000259" key="3">
    <source>
        <dbReference type="Pfam" id="PF13336"/>
    </source>
</evidence>
<evidence type="ECO:0000259" key="2">
    <source>
        <dbReference type="Pfam" id="PF02550"/>
    </source>
</evidence>
<evidence type="ECO:0000313" key="4">
    <source>
        <dbReference type="EMBL" id="NIH58300.1"/>
    </source>
</evidence>
<evidence type="ECO:0000256" key="1">
    <source>
        <dbReference type="ARBA" id="ARBA00009632"/>
    </source>
</evidence>
<dbReference type="GO" id="GO:0016740">
    <property type="term" value="F:transferase activity"/>
    <property type="evidence" value="ECO:0007669"/>
    <property type="project" value="UniProtKB-KW"/>
</dbReference>